<dbReference type="EMBL" id="JBOK01000004">
    <property type="protein sequence ID" value="EXU81177.1"/>
    <property type="molecule type" value="Genomic_DNA"/>
</dbReference>
<proteinExistence type="predicted"/>
<accession>A0A014QDB4</accession>
<evidence type="ECO:0000313" key="2">
    <source>
        <dbReference type="Proteomes" id="UP000020766"/>
    </source>
</evidence>
<dbReference type="AlphaFoldDB" id="A0A014QDB4"/>
<organism evidence="1 2">
    <name type="scientific">Comamonas aquatica DA1877</name>
    <dbReference type="NCBI Taxonomy" id="1457173"/>
    <lineage>
        <taxon>Bacteria</taxon>
        <taxon>Pseudomonadati</taxon>
        <taxon>Pseudomonadota</taxon>
        <taxon>Betaproteobacteria</taxon>
        <taxon>Burkholderiales</taxon>
        <taxon>Comamonadaceae</taxon>
        <taxon>Comamonas</taxon>
    </lineage>
</organism>
<comment type="caution">
    <text evidence="1">The sequence shown here is derived from an EMBL/GenBank/DDBJ whole genome shotgun (WGS) entry which is preliminary data.</text>
</comment>
<sequence>MALASGFNNEQISASRYAFPNSAHMTTVQQA</sequence>
<gene>
    <name evidence="1" type="ORF">AX13_13620</name>
</gene>
<protein>
    <submittedName>
        <fullName evidence="1">Uncharacterized protein</fullName>
    </submittedName>
</protein>
<dbReference type="Proteomes" id="UP000020766">
    <property type="component" value="Unassembled WGS sequence"/>
</dbReference>
<reference evidence="1 2" key="1">
    <citation type="submission" date="2014-01" db="EMBL/GenBank/DDBJ databases">
        <title>Interspecies Systems Biology Uncovers Metabolites Affecting C. elegans Gene Expression and Life History Traits.</title>
        <authorList>
            <person name="Watson E."/>
            <person name="Macneil L.T."/>
            <person name="Ritter A.D."/>
            <person name="Yilmaz L.S."/>
            <person name="Rosebrock A.P."/>
            <person name="Caudy A.A."/>
            <person name="Walhout A.J."/>
        </authorList>
    </citation>
    <scope>NUCLEOTIDE SEQUENCE [LARGE SCALE GENOMIC DNA]</scope>
    <source>
        <strain evidence="1 2">DA1877</strain>
    </source>
</reference>
<name>A0A014QDB4_9BURK</name>
<keyword evidence="2" id="KW-1185">Reference proteome</keyword>
<evidence type="ECO:0000313" key="1">
    <source>
        <dbReference type="EMBL" id="EXU81177.1"/>
    </source>
</evidence>